<dbReference type="RefSeq" id="WP_216127981.1">
    <property type="nucleotide sequence ID" value="NZ_CP064782.1"/>
</dbReference>
<accession>A0A975XUT1</accession>
<dbReference type="EMBL" id="CP064782">
    <property type="protein sequence ID" value="QWT49128.1"/>
    <property type="molecule type" value="Genomic_DNA"/>
</dbReference>
<gene>
    <name evidence="1" type="ORF">Azoinq_00440</name>
</gene>
<evidence type="ECO:0000313" key="1">
    <source>
        <dbReference type="EMBL" id="QWT49128.1"/>
    </source>
</evidence>
<evidence type="ECO:0000313" key="2">
    <source>
        <dbReference type="Proteomes" id="UP000683428"/>
    </source>
</evidence>
<reference evidence="1" key="1">
    <citation type="submission" date="2020-11" db="EMBL/GenBank/DDBJ databases">
        <title>Azospira inquinata sp. nov.</title>
        <authorList>
            <person name="Moe W.M."/>
            <person name="Mikes M.C."/>
        </authorList>
    </citation>
    <scope>NUCLEOTIDE SEQUENCE</scope>
    <source>
        <strain evidence="1">Azo-3</strain>
    </source>
</reference>
<sequence length="378" mass="41191">MKLGIEFEYLLHDGDGRIRDFTNLDFPDLEDFLAHKPGRDDPSLATGDLGIKAGYWYLEGDERFDGAGNFSRLAVKGVEIRTPPRSSVAAASACLLDIQAELAARLAQRDLHLSLVGFNPVTPRYEFSPPLNAWERACRDAHPEYGAAGVSTLSYGPDINVSFPDWDGGRCLAATRRLTFYSPFMVPFSFSSPFYAGKPWEGLSKRTFERTWRRPSAKCFGSAADRRLSPLMGAARLPSEEGRIEFKAYDAFTDLTLLEACCHLVAGVCLAEDLVGQADTPDKALHQLAATRGFAESRIAHGAALVLARAGRALVRHGLADAHALDPLAEYLAQGRTPAHDLLVAYAHTGRMYVDGGLAAPLPRPQAAKELTAQPCPF</sequence>
<dbReference type="InterPro" id="IPR006336">
    <property type="entry name" value="GCS2"/>
</dbReference>
<name>A0A975XUT1_9RHOO</name>
<protein>
    <submittedName>
        <fullName evidence="1">Glutamate--cysteine ligase</fullName>
    </submittedName>
</protein>
<dbReference type="GO" id="GO:0042398">
    <property type="term" value="P:modified amino acid biosynthetic process"/>
    <property type="evidence" value="ECO:0007669"/>
    <property type="project" value="InterPro"/>
</dbReference>
<dbReference type="AlphaFoldDB" id="A0A975XUT1"/>
<dbReference type="KEGG" id="aiq:Azoinq_00440"/>
<keyword evidence="1" id="KW-0436">Ligase</keyword>
<proteinExistence type="predicted"/>
<dbReference type="Proteomes" id="UP000683428">
    <property type="component" value="Chromosome"/>
</dbReference>
<keyword evidence="2" id="KW-1185">Reference proteome</keyword>
<dbReference type="Pfam" id="PF04107">
    <property type="entry name" value="GCS2"/>
    <property type="match status" value="1"/>
</dbReference>
<organism evidence="1 2">
    <name type="scientific">Azospira inquinata</name>
    <dbReference type="NCBI Taxonomy" id="2785627"/>
    <lineage>
        <taxon>Bacteria</taxon>
        <taxon>Pseudomonadati</taxon>
        <taxon>Pseudomonadota</taxon>
        <taxon>Betaproteobacteria</taxon>
        <taxon>Rhodocyclales</taxon>
        <taxon>Rhodocyclaceae</taxon>
        <taxon>Azospira</taxon>
    </lineage>
</organism>
<dbReference type="GO" id="GO:0004357">
    <property type="term" value="F:glutamate-cysteine ligase activity"/>
    <property type="evidence" value="ECO:0007669"/>
    <property type="project" value="InterPro"/>
</dbReference>